<keyword evidence="1" id="KW-1185">Reference proteome</keyword>
<evidence type="ECO:0000313" key="1">
    <source>
        <dbReference type="Proteomes" id="UP000515211"/>
    </source>
</evidence>
<reference evidence="1" key="1">
    <citation type="journal article" date="2016" name="Nat. Genet.">
        <title>The genome sequences of Arachis duranensis and Arachis ipaensis, the diploid ancestors of cultivated peanut.</title>
        <authorList>
            <person name="Bertioli D.J."/>
            <person name="Cannon S.B."/>
            <person name="Froenicke L."/>
            <person name="Huang G."/>
            <person name="Farmer A.D."/>
            <person name="Cannon E.K."/>
            <person name="Liu X."/>
            <person name="Gao D."/>
            <person name="Clevenger J."/>
            <person name="Dash S."/>
            <person name="Ren L."/>
            <person name="Moretzsohn M.C."/>
            <person name="Shirasawa K."/>
            <person name="Huang W."/>
            <person name="Vidigal B."/>
            <person name="Abernathy B."/>
            <person name="Chu Y."/>
            <person name="Niederhuth C.E."/>
            <person name="Umale P."/>
            <person name="Araujo A.C."/>
            <person name="Kozik A."/>
            <person name="Kim K.D."/>
            <person name="Burow M.D."/>
            <person name="Varshney R.K."/>
            <person name="Wang X."/>
            <person name="Zhang X."/>
            <person name="Barkley N."/>
            <person name="Guimaraes P.M."/>
            <person name="Isobe S."/>
            <person name="Guo B."/>
            <person name="Liao B."/>
            <person name="Stalker H.T."/>
            <person name="Schmitz R.J."/>
            <person name="Scheffler B.E."/>
            <person name="Leal-Bertioli S.C."/>
            <person name="Xun X."/>
            <person name="Jackson S.A."/>
            <person name="Michelmore R."/>
            <person name="Ozias-Akins P."/>
        </authorList>
    </citation>
    <scope>NUCLEOTIDE SEQUENCE [LARGE SCALE GENOMIC DNA]</scope>
    <source>
        <strain evidence="1">cv. V14167</strain>
    </source>
</reference>
<reference evidence="2" key="2">
    <citation type="submission" date="2025-08" db="UniProtKB">
        <authorList>
            <consortium name="RefSeq"/>
        </authorList>
    </citation>
    <scope>IDENTIFICATION</scope>
    <source>
        <tissue evidence="2">Whole plant</tissue>
    </source>
</reference>
<proteinExistence type="predicted"/>
<gene>
    <name evidence="2" type="primary">LOC107490148</name>
</gene>
<evidence type="ECO:0000313" key="2">
    <source>
        <dbReference type="RefSeq" id="XP_015966405.1"/>
    </source>
</evidence>
<accession>A0A6P4DDI1</accession>
<dbReference type="Proteomes" id="UP000515211">
    <property type="component" value="Chromosome 1"/>
</dbReference>
<dbReference type="RefSeq" id="XP_015966405.1">
    <property type="nucleotide sequence ID" value="XM_016110919.1"/>
</dbReference>
<protein>
    <submittedName>
        <fullName evidence="2">Uncharacterized protein LOC107490148</fullName>
    </submittedName>
</protein>
<organism evidence="1 2">
    <name type="scientific">Arachis duranensis</name>
    <name type="common">Wild peanut</name>
    <dbReference type="NCBI Taxonomy" id="130453"/>
    <lineage>
        <taxon>Eukaryota</taxon>
        <taxon>Viridiplantae</taxon>
        <taxon>Streptophyta</taxon>
        <taxon>Embryophyta</taxon>
        <taxon>Tracheophyta</taxon>
        <taxon>Spermatophyta</taxon>
        <taxon>Magnoliopsida</taxon>
        <taxon>eudicotyledons</taxon>
        <taxon>Gunneridae</taxon>
        <taxon>Pentapetalae</taxon>
        <taxon>rosids</taxon>
        <taxon>fabids</taxon>
        <taxon>Fabales</taxon>
        <taxon>Fabaceae</taxon>
        <taxon>Papilionoideae</taxon>
        <taxon>50 kb inversion clade</taxon>
        <taxon>dalbergioids sensu lato</taxon>
        <taxon>Dalbergieae</taxon>
        <taxon>Pterocarpus clade</taxon>
        <taxon>Arachis</taxon>
    </lineage>
</organism>
<name>A0A6P4DDI1_ARADU</name>
<dbReference type="GeneID" id="107490148"/>
<dbReference type="KEGG" id="adu:107490148"/>
<dbReference type="AlphaFoldDB" id="A0A6P4DDI1"/>
<sequence length="138" mass="16149">MELEHKAYWATKLLNLNSQAVGEKRLLQLNELYEFRLEAYENAKIYKERAKKWHDKKILKRELKPGQQVLVYNSRLNVFPSKLKSKWIGPYLVTKVLPYGSLELLNEATNDTFTANGHRAKHYLGGSWNKEESIQELG</sequence>